<organism evidence="8 9">
    <name type="scientific">Helicobacter pullorum</name>
    <dbReference type="NCBI Taxonomy" id="35818"/>
    <lineage>
        <taxon>Bacteria</taxon>
        <taxon>Pseudomonadati</taxon>
        <taxon>Campylobacterota</taxon>
        <taxon>Epsilonproteobacteria</taxon>
        <taxon>Campylobacterales</taxon>
        <taxon>Helicobacteraceae</taxon>
        <taxon>Helicobacter</taxon>
    </lineage>
</organism>
<name>A0A0N1E9F7_9HELI</name>
<evidence type="ECO:0000256" key="1">
    <source>
        <dbReference type="ARBA" id="ARBA00000798"/>
    </source>
</evidence>
<dbReference type="CDD" id="cd09116">
    <property type="entry name" value="PLDc_Nuc_like"/>
    <property type="match status" value="1"/>
</dbReference>
<evidence type="ECO:0000256" key="2">
    <source>
        <dbReference type="ARBA" id="ARBA00008664"/>
    </source>
</evidence>
<evidence type="ECO:0000256" key="3">
    <source>
        <dbReference type="ARBA" id="ARBA00012027"/>
    </source>
</evidence>
<dbReference type="SMART" id="SM00155">
    <property type="entry name" value="PLDc"/>
    <property type="match status" value="1"/>
</dbReference>
<dbReference type="PROSITE" id="PS50035">
    <property type="entry name" value="PLD"/>
    <property type="match status" value="1"/>
</dbReference>
<dbReference type="PANTHER" id="PTHR43856">
    <property type="entry name" value="CARDIOLIPIN HYDROLASE"/>
    <property type="match status" value="1"/>
</dbReference>
<evidence type="ECO:0000313" key="8">
    <source>
        <dbReference type="EMBL" id="KPH55156.1"/>
    </source>
</evidence>
<protein>
    <recommendedName>
        <fullName evidence="3">phospholipase D</fullName>
        <ecNumber evidence="3">3.1.4.4</ecNumber>
    </recommendedName>
</protein>
<keyword evidence="5" id="KW-0442">Lipid degradation</keyword>
<comment type="catalytic activity">
    <reaction evidence="1">
        <text>a 1,2-diacyl-sn-glycero-3-phosphocholine + H2O = a 1,2-diacyl-sn-glycero-3-phosphate + choline + H(+)</text>
        <dbReference type="Rhea" id="RHEA:14445"/>
        <dbReference type="ChEBI" id="CHEBI:15354"/>
        <dbReference type="ChEBI" id="CHEBI:15377"/>
        <dbReference type="ChEBI" id="CHEBI:15378"/>
        <dbReference type="ChEBI" id="CHEBI:57643"/>
        <dbReference type="ChEBI" id="CHEBI:58608"/>
        <dbReference type="EC" id="3.1.4.4"/>
    </reaction>
</comment>
<dbReference type="InterPro" id="IPR001736">
    <property type="entry name" value="PLipase_D/transphosphatidylase"/>
</dbReference>
<evidence type="ECO:0000256" key="4">
    <source>
        <dbReference type="ARBA" id="ARBA00022801"/>
    </source>
</evidence>
<proteinExistence type="inferred from homology"/>
<reference evidence="8 9" key="1">
    <citation type="submission" date="2014-06" db="EMBL/GenBank/DDBJ databases">
        <title>Helicobacter pullorum isolates in fresh chicken meat - phenotypic and genotypic features.</title>
        <authorList>
            <person name="Borges V."/>
            <person name="Santos A."/>
            <person name="Correia C.B."/>
            <person name="Saraiva M."/>
            <person name="Menard A."/>
            <person name="Vieira L."/>
            <person name="Sampaio D.A."/>
            <person name="Gomes J.P."/>
            <person name="Oleastro M."/>
        </authorList>
    </citation>
    <scope>NUCLEOTIDE SEQUENCE [LARGE SCALE GENOMIC DNA]</scope>
    <source>
        <strain evidence="8 9">229334/12</strain>
    </source>
</reference>
<dbReference type="PANTHER" id="PTHR43856:SF1">
    <property type="entry name" value="MITOCHONDRIAL CARDIOLIPIN HYDROLASE"/>
    <property type="match status" value="1"/>
</dbReference>
<evidence type="ECO:0000313" key="9">
    <source>
        <dbReference type="Proteomes" id="UP000037997"/>
    </source>
</evidence>
<dbReference type="GO" id="GO:0016891">
    <property type="term" value="F:RNA endonuclease activity producing 5'-phosphomonoesters, hydrolytic mechanism"/>
    <property type="evidence" value="ECO:0007669"/>
    <property type="project" value="TreeGrafter"/>
</dbReference>
<dbReference type="GO" id="GO:0004630">
    <property type="term" value="F:phospholipase D activity"/>
    <property type="evidence" value="ECO:0007669"/>
    <property type="project" value="UniProtKB-EC"/>
</dbReference>
<evidence type="ECO:0000256" key="5">
    <source>
        <dbReference type="ARBA" id="ARBA00022963"/>
    </source>
</evidence>
<dbReference type="Gene3D" id="3.30.870.10">
    <property type="entry name" value="Endonuclease Chain A"/>
    <property type="match status" value="1"/>
</dbReference>
<dbReference type="RefSeq" id="WP_054198401.1">
    <property type="nucleotide sequence ID" value="NZ_JNOA01000051.1"/>
</dbReference>
<comment type="caution">
    <text evidence="8">The sequence shown here is derived from an EMBL/GenBank/DDBJ whole genome shotgun (WGS) entry which is preliminary data.</text>
</comment>
<dbReference type="STRING" id="35818.HPU229336_04375"/>
<dbReference type="SUPFAM" id="SSF56024">
    <property type="entry name" value="Phospholipase D/nuclease"/>
    <property type="match status" value="1"/>
</dbReference>
<dbReference type="InterPro" id="IPR051406">
    <property type="entry name" value="PLD_domain"/>
</dbReference>
<dbReference type="EC" id="3.1.4.4" evidence="3"/>
<dbReference type="GO" id="GO:0006793">
    <property type="term" value="P:phosphorus metabolic process"/>
    <property type="evidence" value="ECO:0007669"/>
    <property type="project" value="UniProtKB-ARBA"/>
</dbReference>
<dbReference type="GO" id="GO:0016042">
    <property type="term" value="P:lipid catabolic process"/>
    <property type="evidence" value="ECO:0007669"/>
    <property type="project" value="UniProtKB-KW"/>
</dbReference>
<gene>
    <name evidence="8" type="ORF">HPU229334_09975</name>
</gene>
<feature type="domain" description="PLD phosphodiesterase" evidence="7">
    <location>
        <begin position="116"/>
        <end position="143"/>
    </location>
</feature>
<keyword evidence="4" id="KW-0378">Hydrolase</keyword>
<dbReference type="InterPro" id="IPR025202">
    <property type="entry name" value="PLD-like_dom"/>
</dbReference>
<evidence type="ECO:0000259" key="7">
    <source>
        <dbReference type="PROSITE" id="PS50035"/>
    </source>
</evidence>
<dbReference type="AlphaFoldDB" id="A0A0N1E9F7"/>
<sequence>MLKKLFCIFCFYFLFSPFVFSKELYFMPQEQEKAIKSLIQTIKSSQKTLDIAIYSFTNREISKAIRDTAKKGVKVRIIYDKKSNKDNDYSTIGYLAKLKNIQTCLLEGNRSYNGKYNGLMHTKMAIIDDKHLILGSANWSKSAFETNYETLLILQDKDFIQKAHKSFNVMFNKCEKY</sequence>
<dbReference type="Pfam" id="PF13091">
    <property type="entry name" value="PLDc_2"/>
    <property type="match status" value="1"/>
</dbReference>
<keyword evidence="6" id="KW-0443">Lipid metabolism</keyword>
<dbReference type="EMBL" id="JNOC01000056">
    <property type="protein sequence ID" value="KPH55156.1"/>
    <property type="molecule type" value="Genomic_DNA"/>
</dbReference>
<comment type="similarity">
    <text evidence="2">Belongs to the phospholipase D family.</text>
</comment>
<evidence type="ECO:0000256" key="6">
    <source>
        <dbReference type="ARBA" id="ARBA00023098"/>
    </source>
</evidence>
<accession>A0A0N1E9F7</accession>
<dbReference type="Proteomes" id="UP000037997">
    <property type="component" value="Unassembled WGS sequence"/>
</dbReference>
<dbReference type="PATRIC" id="fig|35818.11.peg.1973"/>